<dbReference type="InterPro" id="IPR003959">
    <property type="entry name" value="ATPase_AAA_core"/>
</dbReference>
<dbReference type="GO" id="GO:0005524">
    <property type="term" value="F:ATP binding"/>
    <property type="evidence" value="ECO:0007669"/>
    <property type="project" value="InterPro"/>
</dbReference>
<dbReference type="InterPro" id="IPR027417">
    <property type="entry name" value="P-loop_NTPase"/>
</dbReference>
<evidence type="ECO:0000259" key="1">
    <source>
        <dbReference type="Pfam" id="PF13304"/>
    </source>
</evidence>
<name>A0A644W0N2_9ZZZZ</name>
<dbReference type="AlphaFoldDB" id="A0A644W0N2"/>
<dbReference type="Pfam" id="PF13304">
    <property type="entry name" value="AAA_21"/>
    <property type="match status" value="1"/>
</dbReference>
<dbReference type="PANTHER" id="PTHR40396:SF1">
    <property type="entry name" value="ATPASE AAA-TYPE CORE DOMAIN-CONTAINING PROTEIN"/>
    <property type="match status" value="1"/>
</dbReference>
<dbReference type="Gene3D" id="3.40.50.300">
    <property type="entry name" value="P-loop containing nucleotide triphosphate hydrolases"/>
    <property type="match status" value="1"/>
</dbReference>
<comment type="caution">
    <text evidence="2">The sequence shown here is derived from an EMBL/GenBank/DDBJ whole genome shotgun (WGS) entry which is preliminary data.</text>
</comment>
<dbReference type="PANTHER" id="PTHR40396">
    <property type="entry name" value="ATPASE-LIKE PROTEIN"/>
    <property type="match status" value="1"/>
</dbReference>
<sequence length="393" mass="44525">MIIQFSVENHRSIKDSAVISFAASKDKSLETCLLQGDAKRKLLPVVALYGANAAGKSNMLHALLTMRDMVVGSASKVSKGEMLPWDPFGNSEQPTSFEVSYIYRQIRYVYGFSYSQKHIHSEYLYHWPNGREALIFSRENGNYEFRENVAEQTTLANRTPDNKLYLASSNDWNCPQTELAYKWFLEQLTDMMQPALPAETIAEIAKSNDQKARILKELLVADLGISDVSIRNATAKNQPPIIMTTHRIICEDDATDFFQLRLEEESAGTQRFFSRIGGWLHALDTGALLVVDEIEVSMHPLLTRRLIEMIQDSSINVNGTQLLFTTHDALLLDLSFFRRDQIWFAEKSDKTCATEVFSLVSFSPRKGENIRNGYLQGRFGAIPFIGGGQLWQE</sequence>
<feature type="domain" description="ATPase AAA-type core" evidence="1">
    <location>
        <begin position="45"/>
        <end position="333"/>
    </location>
</feature>
<proteinExistence type="predicted"/>
<organism evidence="2">
    <name type="scientific">bioreactor metagenome</name>
    <dbReference type="NCBI Taxonomy" id="1076179"/>
    <lineage>
        <taxon>unclassified sequences</taxon>
        <taxon>metagenomes</taxon>
        <taxon>ecological metagenomes</taxon>
    </lineage>
</organism>
<dbReference type="EMBL" id="VSSQ01000547">
    <property type="protein sequence ID" value="MPL97251.1"/>
    <property type="molecule type" value="Genomic_DNA"/>
</dbReference>
<protein>
    <recommendedName>
        <fullName evidence="1">ATPase AAA-type core domain-containing protein</fullName>
    </recommendedName>
</protein>
<reference evidence="2" key="1">
    <citation type="submission" date="2019-08" db="EMBL/GenBank/DDBJ databases">
        <authorList>
            <person name="Kucharzyk K."/>
            <person name="Murdoch R.W."/>
            <person name="Higgins S."/>
            <person name="Loffler F."/>
        </authorList>
    </citation>
    <scope>NUCLEOTIDE SEQUENCE</scope>
</reference>
<dbReference type="GO" id="GO:0016887">
    <property type="term" value="F:ATP hydrolysis activity"/>
    <property type="evidence" value="ECO:0007669"/>
    <property type="project" value="InterPro"/>
</dbReference>
<accession>A0A644W0N2</accession>
<evidence type="ECO:0000313" key="2">
    <source>
        <dbReference type="EMBL" id="MPL97251.1"/>
    </source>
</evidence>
<gene>
    <name evidence="2" type="ORF">SDC9_43440</name>
</gene>
<dbReference type="SUPFAM" id="SSF52540">
    <property type="entry name" value="P-loop containing nucleoside triphosphate hydrolases"/>
    <property type="match status" value="1"/>
</dbReference>